<gene>
    <name evidence="9" type="primary">proB</name>
    <name evidence="9" type="ORF">Helico4rc_1510</name>
</gene>
<sequence>MNALATLIKDLRQYYDVILVSSGAVAIGHTKLCINKNTLQNKQALASIGQPLLIESYRKSFESHQIHIAQLLLAGHDFDSRKSTDFARGTIDALLANNVLPIINENDAIAISEIVFGDNDRLSAYIAYYFGAKLLIILSDIDGYFDKNPHQYDDAKILSLVNHIPQQTLEAQHTPHGQFATGGIVTKLMAADFLLQKGSAMFLSHAHKLHIVRDLLLEHKQTSGTLFCPKDSQGLKGIWNL</sequence>
<accession>A0A650EL96</accession>
<protein>
    <submittedName>
        <fullName evidence="9">Glutamate 5-kinase</fullName>
        <ecNumber evidence="9">2.7.2.11</ecNumber>
    </submittedName>
</protein>
<organism evidence="9">
    <name type="scientific">uncultured Helicobacter sp</name>
    <dbReference type="NCBI Taxonomy" id="175537"/>
    <lineage>
        <taxon>Bacteria</taxon>
        <taxon>Pseudomonadati</taxon>
        <taxon>Campylobacterota</taxon>
        <taxon>Epsilonproteobacteria</taxon>
        <taxon>Campylobacterales</taxon>
        <taxon>Helicobacteraceae</taxon>
        <taxon>Helicobacter</taxon>
        <taxon>environmental samples</taxon>
    </lineage>
</organism>
<dbReference type="InterPro" id="IPR019797">
    <property type="entry name" value="Glutamate_5-kinase_CS"/>
</dbReference>
<keyword evidence="4 9" id="KW-0808">Transferase</keyword>
<dbReference type="PRINTS" id="PR00474">
    <property type="entry name" value="GLU5KINASE"/>
</dbReference>
<evidence type="ECO:0000256" key="1">
    <source>
        <dbReference type="ARBA" id="ARBA00022490"/>
    </source>
</evidence>
<keyword evidence="5" id="KW-0547">Nucleotide-binding</keyword>
<dbReference type="PROSITE" id="PS00902">
    <property type="entry name" value="GLUTAMATE_5_KINASE"/>
    <property type="match status" value="1"/>
</dbReference>
<dbReference type="PANTHER" id="PTHR43654">
    <property type="entry name" value="GLUTAMATE 5-KINASE"/>
    <property type="match status" value="1"/>
</dbReference>
<evidence type="ECO:0000256" key="7">
    <source>
        <dbReference type="ARBA" id="ARBA00022840"/>
    </source>
</evidence>
<dbReference type="InterPro" id="IPR001057">
    <property type="entry name" value="Glu/AcGlu_kinase"/>
</dbReference>
<keyword evidence="6 9" id="KW-0418">Kinase</keyword>
<evidence type="ECO:0000313" key="9">
    <source>
        <dbReference type="EMBL" id="QGT50031.1"/>
    </source>
</evidence>
<dbReference type="Gene3D" id="3.40.1160.10">
    <property type="entry name" value="Acetylglutamate kinase-like"/>
    <property type="match status" value="1"/>
</dbReference>
<dbReference type="EMBL" id="MN577567">
    <property type="protein sequence ID" value="QGT50031.1"/>
    <property type="molecule type" value="Genomic_DNA"/>
</dbReference>
<keyword evidence="7" id="KW-0067">ATP-binding</keyword>
<dbReference type="AlphaFoldDB" id="A0A650EL96"/>
<dbReference type="GO" id="GO:0005829">
    <property type="term" value="C:cytosol"/>
    <property type="evidence" value="ECO:0007669"/>
    <property type="project" value="TreeGrafter"/>
</dbReference>
<dbReference type="SUPFAM" id="SSF53633">
    <property type="entry name" value="Carbamate kinase-like"/>
    <property type="match status" value="1"/>
</dbReference>
<dbReference type="FunFam" id="3.40.1160.10:FF:000006">
    <property type="entry name" value="Glutamate 5-kinase"/>
    <property type="match status" value="1"/>
</dbReference>
<reference evidence="9" key="1">
    <citation type="journal article" date="2020" name="J. ISSAAS">
        <title>Lactobacilli and other gastrointestinal microbiota of Peromyscus leucopus, reservoir host for agents of Lyme disease and other zoonoses in North America.</title>
        <authorList>
            <person name="Milovic A."/>
            <person name="Bassam K."/>
            <person name="Shao H."/>
            <person name="Chatzistamou I."/>
            <person name="Tufts D.M."/>
            <person name="Diuk-Wasser M."/>
            <person name="Barbour A.G."/>
        </authorList>
    </citation>
    <scope>NUCLEOTIDE SEQUENCE</scope>
    <source>
        <strain evidence="9">LL4</strain>
    </source>
</reference>
<dbReference type="CDD" id="cd04242">
    <property type="entry name" value="AAK_G5K_ProB"/>
    <property type="match status" value="1"/>
</dbReference>
<dbReference type="GO" id="GO:0008652">
    <property type="term" value="P:amino acid biosynthetic process"/>
    <property type="evidence" value="ECO:0007669"/>
    <property type="project" value="UniProtKB-KW"/>
</dbReference>
<evidence type="ECO:0000256" key="4">
    <source>
        <dbReference type="ARBA" id="ARBA00022679"/>
    </source>
</evidence>
<name>A0A650EL96_9HELI</name>
<evidence type="ECO:0000256" key="6">
    <source>
        <dbReference type="ARBA" id="ARBA00022777"/>
    </source>
</evidence>
<evidence type="ECO:0000256" key="5">
    <source>
        <dbReference type="ARBA" id="ARBA00022741"/>
    </source>
</evidence>
<dbReference type="GO" id="GO:0004349">
    <property type="term" value="F:glutamate 5-kinase activity"/>
    <property type="evidence" value="ECO:0007669"/>
    <property type="project" value="UniProtKB-EC"/>
</dbReference>
<dbReference type="EC" id="2.7.2.11" evidence="9"/>
<keyword evidence="2" id="KW-0028">Amino-acid biosynthesis</keyword>
<dbReference type="InterPro" id="IPR011529">
    <property type="entry name" value="Glu_5kinase"/>
</dbReference>
<proteinExistence type="predicted"/>
<dbReference type="NCBIfam" id="TIGR01027">
    <property type="entry name" value="proB"/>
    <property type="match status" value="1"/>
</dbReference>
<dbReference type="Pfam" id="PF00696">
    <property type="entry name" value="AA_kinase"/>
    <property type="match status" value="1"/>
</dbReference>
<dbReference type="GO" id="GO:0005524">
    <property type="term" value="F:ATP binding"/>
    <property type="evidence" value="ECO:0007669"/>
    <property type="project" value="UniProtKB-KW"/>
</dbReference>
<evidence type="ECO:0000256" key="2">
    <source>
        <dbReference type="ARBA" id="ARBA00022605"/>
    </source>
</evidence>
<dbReference type="PIRSF" id="PIRSF000729">
    <property type="entry name" value="GK"/>
    <property type="match status" value="1"/>
</dbReference>
<evidence type="ECO:0000259" key="8">
    <source>
        <dbReference type="Pfam" id="PF00696"/>
    </source>
</evidence>
<dbReference type="InterPro" id="IPR041739">
    <property type="entry name" value="G5K_ProB"/>
</dbReference>
<dbReference type="InterPro" id="IPR001048">
    <property type="entry name" value="Asp/Glu/Uridylate_kinase"/>
</dbReference>
<keyword evidence="3" id="KW-0641">Proline biosynthesis</keyword>
<keyword evidence="1" id="KW-0963">Cytoplasm</keyword>
<dbReference type="InterPro" id="IPR005715">
    <property type="entry name" value="Glu_5kinase/COase_Synthase"/>
</dbReference>
<dbReference type="PANTHER" id="PTHR43654:SF3">
    <property type="entry name" value="GLUTAMATE 5-KINASE"/>
    <property type="match status" value="1"/>
</dbReference>
<feature type="domain" description="Aspartate/glutamate/uridylate kinase" evidence="8">
    <location>
        <begin position="2"/>
        <end position="198"/>
    </location>
</feature>
<dbReference type="InterPro" id="IPR036393">
    <property type="entry name" value="AceGlu_kinase-like_sf"/>
</dbReference>
<evidence type="ECO:0000256" key="3">
    <source>
        <dbReference type="ARBA" id="ARBA00022650"/>
    </source>
</evidence>